<organism evidence="2 3">
    <name type="scientific">Rhizobium soli</name>
    <dbReference type="NCBI Taxonomy" id="424798"/>
    <lineage>
        <taxon>Bacteria</taxon>
        <taxon>Pseudomonadati</taxon>
        <taxon>Pseudomonadota</taxon>
        <taxon>Alphaproteobacteria</taxon>
        <taxon>Hyphomicrobiales</taxon>
        <taxon>Rhizobiaceae</taxon>
        <taxon>Rhizobium/Agrobacterium group</taxon>
        <taxon>Rhizobium</taxon>
    </lineage>
</organism>
<proteinExistence type="predicted"/>
<dbReference type="AlphaFoldDB" id="A0A7X0JJN8"/>
<keyword evidence="1" id="KW-0812">Transmembrane</keyword>
<keyword evidence="3" id="KW-1185">Reference proteome</keyword>
<protein>
    <submittedName>
        <fullName evidence="2">Uncharacterized protein</fullName>
    </submittedName>
</protein>
<feature type="transmembrane region" description="Helical" evidence="1">
    <location>
        <begin position="12"/>
        <end position="29"/>
    </location>
</feature>
<name>A0A7X0JJN8_9HYPH</name>
<evidence type="ECO:0000256" key="1">
    <source>
        <dbReference type="SAM" id="Phobius"/>
    </source>
</evidence>
<accession>A0A7X0JJN8</accession>
<sequence length="106" mass="10286">MVDAGWPDIQWVLLGIAAAIAGGAVAAKLSGVELWKGILVGGVAVIAALLASLVPGIDRSLSMPIAGLIAAGVSGSALGLTASRTAPLLIGAALPPLIGLLMLELG</sequence>
<dbReference type="Proteomes" id="UP000585437">
    <property type="component" value="Unassembled WGS sequence"/>
</dbReference>
<reference evidence="2 3" key="1">
    <citation type="submission" date="2020-08" db="EMBL/GenBank/DDBJ databases">
        <title>The Agave Microbiome: Exploring the role of microbial communities in plant adaptations to desert environments.</title>
        <authorList>
            <person name="Partida-Martinez L.P."/>
        </authorList>
    </citation>
    <scope>NUCLEOTIDE SEQUENCE [LARGE SCALE GENOMIC DNA]</scope>
    <source>
        <strain evidence="2 3">AS3.12</strain>
    </source>
</reference>
<comment type="caution">
    <text evidence="2">The sequence shown here is derived from an EMBL/GenBank/DDBJ whole genome shotgun (WGS) entry which is preliminary data.</text>
</comment>
<feature type="transmembrane region" description="Helical" evidence="1">
    <location>
        <begin position="61"/>
        <end position="80"/>
    </location>
</feature>
<feature type="transmembrane region" description="Helical" evidence="1">
    <location>
        <begin position="86"/>
        <end position="103"/>
    </location>
</feature>
<keyword evidence="1" id="KW-0472">Membrane</keyword>
<dbReference type="EMBL" id="JACHBU010000003">
    <property type="protein sequence ID" value="MBB6508389.1"/>
    <property type="molecule type" value="Genomic_DNA"/>
</dbReference>
<keyword evidence="1" id="KW-1133">Transmembrane helix</keyword>
<gene>
    <name evidence="2" type="ORF">F4695_001738</name>
</gene>
<evidence type="ECO:0000313" key="3">
    <source>
        <dbReference type="Proteomes" id="UP000585437"/>
    </source>
</evidence>
<evidence type="ECO:0000313" key="2">
    <source>
        <dbReference type="EMBL" id="MBB6508389.1"/>
    </source>
</evidence>
<feature type="transmembrane region" description="Helical" evidence="1">
    <location>
        <begin position="35"/>
        <end position="54"/>
    </location>
</feature>
<dbReference type="RefSeq" id="WP_062461049.1">
    <property type="nucleotide sequence ID" value="NZ_JACHBU010000003.1"/>
</dbReference>